<sequence>MALSIIIPVGYDPNGLKITLSSLFNQNKNEIPFEIIVINDGYDLIVESVCFDFNVIHFPIYNNVGPAEGRNIGIRLAKYNLILFIDADVRVSKNWIELMYNSLNNYDYVGGKIEIDKKLITNFFEEYDAISAFDVINYMKRGHAPTANLGVRREVFEQVGYFMSNLRSGEDTEFGDRVYSKNKFLFYYDNDAVVYHPPRSIKAQLLKKSRVIKGHLNLANKFPDRYITYKETYLNPFIMLRPPIAQFRKIFKINNLSSMKKISFCSYAYFLKVYSFFCAIKFIITPTAVKLETKRDLSQ</sequence>
<organism evidence="2 3">
    <name type="scientific">Nitrincola tibetensis</name>
    <dbReference type="NCBI Taxonomy" id="2219697"/>
    <lineage>
        <taxon>Bacteria</taxon>
        <taxon>Pseudomonadati</taxon>
        <taxon>Pseudomonadota</taxon>
        <taxon>Gammaproteobacteria</taxon>
        <taxon>Oceanospirillales</taxon>
        <taxon>Oceanospirillaceae</taxon>
        <taxon>Nitrincola</taxon>
    </lineage>
</organism>
<dbReference type="PANTHER" id="PTHR43685:SF2">
    <property type="entry name" value="GLYCOSYLTRANSFERASE 2-LIKE DOMAIN-CONTAINING PROTEIN"/>
    <property type="match status" value="1"/>
</dbReference>
<feature type="domain" description="Glycosyltransferase 2-like" evidence="1">
    <location>
        <begin position="4"/>
        <end position="156"/>
    </location>
</feature>
<evidence type="ECO:0000313" key="3">
    <source>
        <dbReference type="Proteomes" id="UP000250744"/>
    </source>
</evidence>
<dbReference type="InterPro" id="IPR001173">
    <property type="entry name" value="Glyco_trans_2-like"/>
</dbReference>
<dbReference type="InterPro" id="IPR050834">
    <property type="entry name" value="Glycosyltransf_2"/>
</dbReference>
<name>A0A364NMA8_9GAMM</name>
<dbReference type="InterPro" id="IPR029044">
    <property type="entry name" value="Nucleotide-diphossugar_trans"/>
</dbReference>
<accession>A0A364NMA8</accession>
<gene>
    <name evidence="2" type="ORF">DN062_08420</name>
</gene>
<evidence type="ECO:0000313" key="2">
    <source>
        <dbReference type="EMBL" id="RAU18249.1"/>
    </source>
</evidence>
<dbReference type="EMBL" id="QKRX01000005">
    <property type="protein sequence ID" value="RAU18249.1"/>
    <property type="molecule type" value="Genomic_DNA"/>
</dbReference>
<protein>
    <recommendedName>
        <fullName evidence="1">Glycosyltransferase 2-like domain-containing protein</fullName>
    </recommendedName>
</protein>
<dbReference type="Proteomes" id="UP000250744">
    <property type="component" value="Unassembled WGS sequence"/>
</dbReference>
<dbReference type="OrthoDB" id="9801954at2"/>
<dbReference type="AlphaFoldDB" id="A0A364NMA8"/>
<dbReference type="Gene3D" id="3.90.550.10">
    <property type="entry name" value="Spore Coat Polysaccharide Biosynthesis Protein SpsA, Chain A"/>
    <property type="match status" value="1"/>
</dbReference>
<proteinExistence type="predicted"/>
<reference evidence="2 3" key="1">
    <citation type="submission" date="2018-06" db="EMBL/GenBank/DDBJ databases">
        <title>Nitrincola tibetense sp. nov., isolated from Lake XuguoCo on Tibetan Plateau.</title>
        <authorList>
            <person name="Xing P."/>
        </authorList>
    </citation>
    <scope>NUCLEOTIDE SEQUENCE [LARGE SCALE GENOMIC DNA]</scope>
    <source>
        <strain evidence="3">xg18</strain>
    </source>
</reference>
<evidence type="ECO:0000259" key="1">
    <source>
        <dbReference type="Pfam" id="PF00535"/>
    </source>
</evidence>
<dbReference type="PANTHER" id="PTHR43685">
    <property type="entry name" value="GLYCOSYLTRANSFERASE"/>
    <property type="match status" value="1"/>
</dbReference>
<dbReference type="Pfam" id="PF00535">
    <property type="entry name" value="Glycos_transf_2"/>
    <property type="match status" value="1"/>
</dbReference>
<dbReference type="SUPFAM" id="SSF53448">
    <property type="entry name" value="Nucleotide-diphospho-sugar transferases"/>
    <property type="match status" value="1"/>
</dbReference>
<dbReference type="RefSeq" id="WP_112158891.1">
    <property type="nucleotide sequence ID" value="NZ_QKRX01000005.1"/>
</dbReference>
<keyword evidence="3" id="KW-1185">Reference proteome</keyword>
<comment type="caution">
    <text evidence="2">The sequence shown here is derived from an EMBL/GenBank/DDBJ whole genome shotgun (WGS) entry which is preliminary data.</text>
</comment>